<evidence type="ECO:0000313" key="8">
    <source>
        <dbReference type="EMBL" id="AQS47650.1"/>
    </source>
</evidence>
<dbReference type="EMBL" id="CP019437">
    <property type="protein sequence ID" value="AQS47650.1"/>
    <property type="molecule type" value="Genomic_DNA"/>
</dbReference>
<evidence type="ECO:0000259" key="7">
    <source>
        <dbReference type="PROSITE" id="PS51007"/>
    </source>
</evidence>
<dbReference type="PANTHER" id="PTHR11961">
    <property type="entry name" value="CYTOCHROME C"/>
    <property type="match status" value="1"/>
</dbReference>
<evidence type="ECO:0000256" key="1">
    <source>
        <dbReference type="ARBA" id="ARBA00022448"/>
    </source>
</evidence>
<dbReference type="Gene3D" id="1.10.760.10">
    <property type="entry name" value="Cytochrome c-like domain"/>
    <property type="match status" value="1"/>
</dbReference>
<accession>A0ABN4X599</accession>
<dbReference type="Proteomes" id="UP000185622">
    <property type="component" value="Chromosome"/>
</dbReference>
<keyword evidence="1" id="KW-0813">Transport</keyword>
<organism evidence="8 9">
    <name type="scientific">Thioclava nitratireducens</name>
    <dbReference type="NCBI Taxonomy" id="1915078"/>
    <lineage>
        <taxon>Bacteria</taxon>
        <taxon>Pseudomonadati</taxon>
        <taxon>Pseudomonadota</taxon>
        <taxon>Alphaproteobacteria</taxon>
        <taxon>Rhodobacterales</taxon>
        <taxon>Paracoccaceae</taxon>
        <taxon>Thioclava</taxon>
    </lineage>
</organism>
<reference evidence="8 9" key="1">
    <citation type="submission" date="2017-01" db="EMBL/GenBank/DDBJ databases">
        <title>The complete genome sequence of a sulfur-oxidizing marine bacterium Thioclava sp. 25B10_4T.</title>
        <authorList>
            <person name="Liu Y."/>
            <person name="Lai Q."/>
            <person name="Shao Z."/>
        </authorList>
    </citation>
    <scope>NUCLEOTIDE SEQUENCE [LARGE SCALE GENOMIC DNA]</scope>
    <source>
        <strain evidence="8 9">25B10_4</strain>
    </source>
</reference>
<evidence type="ECO:0000256" key="6">
    <source>
        <dbReference type="PROSITE-ProRule" id="PRU00433"/>
    </source>
</evidence>
<evidence type="ECO:0000256" key="4">
    <source>
        <dbReference type="ARBA" id="ARBA00022982"/>
    </source>
</evidence>
<dbReference type="InterPro" id="IPR009056">
    <property type="entry name" value="Cyt_c-like_dom"/>
</dbReference>
<dbReference type="SUPFAM" id="SSF46626">
    <property type="entry name" value="Cytochrome c"/>
    <property type="match status" value="1"/>
</dbReference>
<evidence type="ECO:0000256" key="3">
    <source>
        <dbReference type="ARBA" id="ARBA00022723"/>
    </source>
</evidence>
<keyword evidence="9" id="KW-1185">Reference proteome</keyword>
<protein>
    <recommendedName>
        <fullName evidence="7">Cytochrome c domain-containing protein</fullName>
    </recommendedName>
</protein>
<gene>
    <name evidence="8" type="ORF">BMG03_07440</name>
</gene>
<keyword evidence="2 6" id="KW-0349">Heme</keyword>
<dbReference type="InterPro" id="IPR002327">
    <property type="entry name" value="Cyt_c_1A/1B"/>
</dbReference>
<dbReference type="InterPro" id="IPR036909">
    <property type="entry name" value="Cyt_c-like_dom_sf"/>
</dbReference>
<evidence type="ECO:0000256" key="2">
    <source>
        <dbReference type="ARBA" id="ARBA00022617"/>
    </source>
</evidence>
<proteinExistence type="predicted"/>
<keyword evidence="5 6" id="KW-0408">Iron</keyword>
<dbReference type="PROSITE" id="PS51007">
    <property type="entry name" value="CYTC"/>
    <property type="match status" value="1"/>
</dbReference>
<sequence>MFNTMTFTKAAGAFLGALLFFLLTAWASSALYTVGESHDASGGSEHAMKDMMSAAPGDLLAAPEEGDGAAKEEQVAQVELGTGDAAKGEKIFGKCKACHSLEGKNGVGPHLDGVVGRPIASVADYSYSDALKSHGGEWTLEALNEWLTNPKDFIPGNKMSFAGLKKPEDRNDVIAYLQEHSN</sequence>
<feature type="domain" description="Cytochrome c" evidence="7">
    <location>
        <begin position="83"/>
        <end position="181"/>
    </location>
</feature>
<keyword evidence="4" id="KW-0249">Electron transport</keyword>
<keyword evidence="3 6" id="KW-0479">Metal-binding</keyword>
<name>A0ABN4X599_9RHOB</name>
<evidence type="ECO:0000256" key="5">
    <source>
        <dbReference type="ARBA" id="ARBA00023004"/>
    </source>
</evidence>
<dbReference type="PRINTS" id="PR00604">
    <property type="entry name" value="CYTCHRMECIAB"/>
</dbReference>
<evidence type="ECO:0000313" key="9">
    <source>
        <dbReference type="Proteomes" id="UP000185622"/>
    </source>
</evidence>
<dbReference type="RefSeq" id="WP_075776052.1">
    <property type="nucleotide sequence ID" value="NZ_CP019437.1"/>
</dbReference>
<dbReference type="Pfam" id="PF00034">
    <property type="entry name" value="Cytochrom_C"/>
    <property type="match status" value="1"/>
</dbReference>